<dbReference type="Proteomes" id="UP000516656">
    <property type="component" value="Chromosome 2"/>
</dbReference>
<dbReference type="EMBL" id="CP061855">
    <property type="protein sequence ID" value="QOD58216.1"/>
    <property type="molecule type" value="Genomic_DNA"/>
</dbReference>
<feature type="domain" description="YbbD head" evidence="1">
    <location>
        <begin position="22"/>
        <end position="72"/>
    </location>
</feature>
<dbReference type="AlphaFoldDB" id="A0A7L8A806"/>
<dbReference type="Pfam" id="PF26610">
    <property type="entry name" value="YbbD_head"/>
    <property type="match status" value="1"/>
</dbReference>
<sequence length="124" mass="14312">MDDIFMKKRILLLTLSLLGCSDVVTSQYETYQIADDDGVFDRGWLPRVVPKDATQITVHNDLDLNSSSGRFSLSQHEIRDFEKHLKPVENIAKYQYEENGNMWLFSIHNNGTIDYELLPSFGIK</sequence>
<evidence type="ECO:0000259" key="1">
    <source>
        <dbReference type="Pfam" id="PF26610"/>
    </source>
</evidence>
<organism evidence="2 3">
    <name type="scientific">Photobacterium damsela subsp. piscicida</name>
    <name type="common">Pasteurella piscicida</name>
    <dbReference type="NCBI Taxonomy" id="38294"/>
    <lineage>
        <taxon>Bacteria</taxon>
        <taxon>Pseudomonadati</taxon>
        <taxon>Pseudomonadota</taxon>
        <taxon>Gammaproteobacteria</taxon>
        <taxon>Vibrionales</taxon>
        <taxon>Vibrionaceae</taxon>
        <taxon>Photobacterium</taxon>
    </lineage>
</organism>
<dbReference type="PROSITE" id="PS51257">
    <property type="entry name" value="PROKAR_LIPOPROTEIN"/>
    <property type="match status" value="1"/>
</dbReference>
<accession>A0A7L8A806</accession>
<name>A0A7L8A806_PHODP</name>
<dbReference type="InterPro" id="IPR058827">
    <property type="entry name" value="YbbD_head"/>
</dbReference>
<proteinExistence type="predicted"/>
<gene>
    <name evidence="2" type="ORF">IC627_20850</name>
</gene>
<evidence type="ECO:0000313" key="2">
    <source>
        <dbReference type="EMBL" id="QOD58216.1"/>
    </source>
</evidence>
<protein>
    <recommendedName>
        <fullName evidence="1">YbbD head domain-containing protein</fullName>
    </recommendedName>
</protein>
<reference evidence="2 3" key="1">
    <citation type="submission" date="2020-09" db="EMBL/GenBank/DDBJ databases">
        <title>Complete, closed and curated genome sequences of Photobacterium damselae subsp. piscicida isolates from Australia indicate localised evolution and additional plasmid-borne pathogenicity mechanisms.</title>
        <authorList>
            <person name="Baseggio L."/>
            <person name="Silayeva O."/>
            <person name="Buller N."/>
            <person name="Landos M."/>
            <person name="Engelstaedter J."/>
            <person name="Barnes A.C."/>
        </authorList>
    </citation>
    <scope>NUCLEOTIDE SEQUENCE [LARGE SCALE GENOMIC DNA]</scope>
    <source>
        <strain evidence="2 3">AS-16-0540-1</strain>
    </source>
</reference>
<evidence type="ECO:0000313" key="3">
    <source>
        <dbReference type="Proteomes" id="UP000516656"/>
    </source>
</evidence>
<dbReference type="RefSeq" id="WP_082212497.1">
    <property type="nucleotide sequence ID" value="NZ_AP018046.1"/>
</dbReference>